<keyword evidence="2" id="KW-0732">Signal</keyword>
<dbReference type="AlphaFoldDB" id="A0A8H4B896"/>
<organism evidence="4 5">
    <name type="scientific">Mucor circinelloides f. lusitanicus</name>
    <name type="common">Mucor racemosus var. lusitanicus</name>
    <dbReference type="NCBI Taxonomy" id="29924"/>
    <lineage>
        <taxon>Eukaryota</taxon>
        <taxon>Fungi</taxon>
        <taxon>Fungi incertae sedis</taxon>
        <taxon>Mucoromycota</taxon>
        <taxon>Mucoromycotina</taxon>
        <taxon>Mucoromycetes</taxon>
        <taxon>Mucorales</taxon>
        <taxon>Mucorineae</taxon>
        <taxon>Mucoraceae</taxon>
        <taxon>Mucor</taxon>
    </lineage>
</organism>
<dbReference type="Proteomes" id="UP000469890">
    <property type="component" value="Unassembled WGS sequence"/>
</dbReference>
<feature type="domain" description="Choice-of-anchor A" evidence="3">
    <location>
        <begin position="49"/>
        <end position="336"/>
    </location>
</feature>
<evidence type="ECO:0000256" key="2">
    <source>
        <dbReference type="SAM" id="SignalP"/>
    </source>
</evidence>
<feature type="compositionally biased region" description="Acidic residues" evidence="1">
    <location>
        <begin position="643"/>
        <end position="655"/>
    </location>
</feature>
<dbReference type="EMBL" id="JAAECE010000010">
    <property type="protein sequence ID" value="KAF1797155.1"/>
    <property type="molecule type" value="Genomic_DNA"/>
</dbReference>
<feature type="region of interest" description="Disordered" evidence="1">
    <location>
        <begin position="588"/>
        <end position="655"/>
    </location>
</feature>
<feature type="signal peptide" evidence="2">
    <location>
        <begin position="1"/>
        <end position="22"/>
    </location>
</feature>
<evidence type="ECO:0000313" key="5">
    <source>
        <dbReference type="Proteomes" id="UP000469890"/>
    </source>
</evidence>
<feature type="chain" id="PRO_5034644435" description="Choice-of-anchor A domain-containing protein" evidence="2">
    <location>
        <begin position="23"/>
        <end position="655"/>
    </location>
</feature>
<name>A0A8H4B896_MUCCL</name>
<reference evidence="4 5" key="1">
    <citation type="submission" date="2019-09" db="EMBL/GenBank/DDBJ databases">
        <authorList>
            <consortium name="DOE Joint Genome Institute"/>
            <person name="Mondo S.J."/>
            <person name="Navarro-Mendoza M.I."/>
            <person name="Perez-Arques C."/>
            <person name="Panchal S."/>
            <person name="Nicolas F.E."/>
            <person name="Ganguly P."/>
            <person name="Pangilinan J."/>
            <person name="Grigoriev I."/>
            <person name="Heitman J."/>
            <person name="Sanya K."/>
            <person name="Garre V."/>
        </authorList>
    </citation>
    <scope>NUCLEOTIDE SEQUENCE [LARGE SCALE GENOMIC DNA]</scope>
    <source>
        <strain evidence="4 5">MU402</strain>
    </source>
</reference>
<accession>A0A8H4B896</accession>
<evidence type="ECO:0000259" key="3">
    <source>
        <dbReference type="Pfam" id="PF20597"/>
    </source>
</evidence>
<dbReference type="NCBIfam" id="TIGR04215">
    <property type="entry name" value="choice_anch_A"/>
    <property type="match status" value="1"/>
</dbReference>
<dbReference type="InterPro" id="IPR026588">
    <property type="entry name" value="Choice_anch_A"/>
</dbReference>
<evidence type="ECO:0000256" key="1">
    <source>
        <dbReference type="SAM" id="MobiDB-lite"/>
    </source>
</evidence>
<dbReference type="Pfam" id="PF20597">
    <property type="entry name" value="pAdhesive_15"/>
    <property type="match status" value="1"/>
</dbReference>
<gene>
    <name evidence="4" type="ORF">FB192DRAFT_1440557</name>
</gene>
<evidence type="ECO:0000313" key="4">
    <source>
        <dbReference type="EMBL" id="KAF1797155.1"/>
    </source>
</evidence>
<sequence>MARPLSLLLSVLLVSSSSFVGALDGRSRLFFRDVLENFDECRGSGWENDMLARFTGIFFGDFYTGGSQDILGALAIEGNMHAPNYIVNANHGSDCTNINSLNSYGLVVGGQIDTFNTHVHGSAYIAGGGTTEEILQLDGGCFVTSEKGTGIFDFALVKDLLQSSSQDFANHPATVILESDGTITELRDNQLALYEIFTFHTCSTTSCSVDRDTESDPNAIFFNIGNWNGVQGSELNPDKTYVMNIPVTNGGTFELTSNNPSNGFNPCNVILNVYPVDENGNYIPTGEVTFLRKSASQLGGFSLAPRAHIVDGSTGNFAGTIVGLDYTWENLGAGVEIHDYYSAGGNCDQYLGCVPNHVTTTPPPIVPPTQTSITQSRTRTWAFTRLPFFRPKTTTVTYQGIMIPTIGVTFANVEESTTTETTVVTTSVPVTTTLDTTVEVTTSVPVTLTSGTETITTFSETTETITDPTSTFETPTTITTETTEVVTTTETETLETFSDTTCLEDNTHIVTIDSTETETFDSSTDFVTVTQPAHTTTVTVTTDIFTATETDSIFSTTEYTTRTRRKLLLKAVTRTKTECIENICGTTTVGDGSEETCTDESHHGHHHGHHHGPGEECEEEEGDDEDEYEDKKHYHKQGKKNYDDDEEEADEDDNY</sequence>
<proteinExistence type="predicted"/>
<comment type="caution">
    <text evidence="4">The sequence shown here is derived from an EMBL/GenBank/DDBJ whole genome shotgun (WGS) entry which is preliminary data.</text>
</comment>
<protein>
    <recommendedName>
        <fullName evidence="3">Choice-of-anchor A domain-containing protein</fullName>
    </recommendedName>
</protein>
<feature type="compositionally biased region" description="Acidic residues" evidence="1">
    <location>
        <begin position="615"/>
        <end position="628"/>
    </location>
</feature>